<dbReference type="SUPFAM" id="SSF56219">
    <property type="entry name" value="DNase I-like"/>
    <property type="match status" value="1"/>
</dbReference>
<dbReference type="GO" id="GO:0016020">
    <property type="term" value="C:membrane"/>
    <property type="evidence" value="ECO:0007669"/>
    <property type="project" value="GOC"/>
</dbReference>
<organism evidence="2 3">
    <name type="scientific">Pseudomonas wadenswilerensis</name>
    <dbReference type="NCBI Taxonomy" id="1785161"/>
    <lineage>
        <taxon>Bacteria</taxon>
        <taxon>Pseudomonadati</taxon>
        <taxon>Pseudomonadota</taxon>
        <taxon>Gammaproteobacteria</taxon>
        <taxon>Pseudomonadales</taxon>
        <taxon>Pseudomonadaceae</taxon>
        <taxon>Pseudomonas</taxon>
    </lineage>
</organism>
<feature type="domain" description="Endonuclease/exonuclease/phosphatase" evidence="1">
    <location>
        <begin position="45"/>
        <end position="255"/>
    </location>
</feature>
<gene>
    <name evidence="2" type="ORF">CCOS864_02800</name>
</gene>
<accession>A0A380T1A5</accession>
<dbReference type="GO" id="GO:0006506">
    <property type="term" value="P:GPI anchor biosynthetic process"/>
    <property type="evidence" value="ECO:0007669"/>
    <property type="project" value="TreeGrafter"/>
</dbReference>
<dbReference type="Gene3D" id="3.60.10.10">
    <property type="entry name" value="Endonuclease/exonuclease/phosphatase"/>
    <property type="match status" value="1"/>
</dbReference>
<dbReference type="EMBL" id="UIDD01000007">
    <property type="protein sequence ID" value="SUQ63350.1"/>
    <property type="molecule type" value="Genomic_DNA"/>
</dbReference>
<proteinExistence type="predicted"/>
<dbReference type="GO" id="GO:0003824">
    <property type="term" value="F:catalytic activity"/>
    <property type="evidence" value="ECO:0007669"/>
    <property type="project" value="InterPro"/>
</dbReference>
<dbReference type="Proteomes" id="UP000255177">
    <property type="component" value="Unassembled WGS sequence"/>
</dbReference>
<dbReference type="InterPro" id="IPR051916">
    <property type="entry name" value="GPI-anchor_lipid_remodeler"/>
</dbReference>
<reference evidence="3" key="1">
    <citation type="submission" date="2018-07" db="EMBL/GenBank/DDBJ databases">
        <authorList>
            <person name="Blom J."/>
        </authorList>
    </citation>
    <scope>NUCLEOTIDE SEQUENCE [LARGE SCALE GENOMIC DNA]</scope>
    <source>
        <strain evidence="3">CCOS 864</strain>
    </source>
</reference>
<dbReference type="Pfam" id="PF03372">
    <property type="entry name" value="Exo_endo_phos"/>
    <property type="match status" value="1"/>
</dbReference>
<dbReference type="AlphaFoldDB" id="A0A380T1A5"/>
<dbReference type="InterPro" id="IPR005135">
    <property type="entry name" value="Endo/exonuclease/phosphatase"/>
</dbReference>
<dbReference type="PANTHER" id="PTHR14859">
    <property type="entry name" value="CALCOFLUOR WHITE HYPERSENSITIVE PROTEIN PRECURSOR"/>
    <property type="match status" value="1"/>
</dbReference>
<evidence type="ECO:0000313" key="3">
    <source>
        <dbReference type="Proteomes" id="UP000255177"/>
    </source>
</evidence>
<dbReference type="InterPro" id="IPR036691">
    <property type="entry name" value="Endo/exonu/phosph_ase_sf"/>
</dbReference>
<name>A0A380T1A5_9PSED</name>
<protein>
    <recommendedName>
        <fullName evidence="1">Endonuclease/exonuclease/phosphatase domain-containing protein</fullName>
    </recommendedName>
</protein>
<dbReference type="PANTHER" id="PTHR14859:SF1">
    <property type="entry name" value="PGAP2-INTERACTING PROTEIN"/>
    <property type="match status" value="1"/>
</dbReference>
<keyword evidence="3" id="KW-1185">Reference proteome</keyword>
<dbReference type="RefSeq" id="WP_115086895.1">
    <property type="nucleotide sequence ID" value="NZ_CBCSFG010000008.1"/>
</dbReference>
<evidence type="ECO:0000313" key="2">
    <source>
        <dbReference type="EMBL" id="SUQ63350.1"/>
    </source>
</evidence>
<evidence type="ECO:0000259" key="1">
    <source>
        <dbReference type="Pfam" id="PF03372"/>
    </source>
</evidence>
<sequence length="264" mass="30044">MSVESDTSNTATARQAAAIKRLRVLTVNTHKGFTAFNRRFILPELREAVRSTRADIVFLQEVLGSHDRHAARYAGWPQTSQYEFLADSMWSDFAYGRNAVYPDGHHGNALLSKYPIIEHRNLDVSITGPERRGLLHCVLDVPGQSEVHAICVHLSLLESHRQKQLQLLRRLLDSLPADAPVIIAGDFNDWKLRGNRTLNLHRDLHEAFERHHGLLARTYPARLPLLRLDRIYLRNANSHAPQILGNKPWSHLSDHLPLAVEVQL</sequence>